<sequence length="93" mass="11096">MEKISLSIDSIATDFQGVHSLLEKRENDREKNKMEEREKERQNCIWDAIKKTPNLDERARYKAVALLTNKTKKEAFLKMTPEEHSKWITYKLK</sequence>
<accession>A0AAE0CTG5</accession>
<dbReference type="InterPro" id="IPR055314">
    <property type="entry name" value="At2g29880-like"/>
</dbReference>
<comment type="caution">
    <text evidence="2">The sequence shown here is derived from an EMBL/GenBank/DDBJ whole genome shotgun (WGS) entry which is preliminary data.</text>
</comment>
<dbReference type="AlphaFoldDB" id="A0AAE0CTG5"/>
<proteinExistence type="predicted"/>
<dbReference type="Proteomes" id="UP001280121">
    <property type="component" value="Unassembled WGS sequence"/>
</dbReference>
<keyword evidence="3" id="KW-1185">Reference proteome</keyword>
<protein>
    <recommendedName>
        <fullName evidence="1">At2g29880-like C-terminal domain-containing protein</fullName>
    </recommendedName>
</protein>
<dbReference type="Pfam" id="PF24769">
    <property type="entry name" value="At2g29880_C"/>
    <property type="match status" value="1"/>
</dbReference>
<feature type="domain" description="At2g29880-like C-terminal" evidence="1">
    <location>
        <begin position="45"/>
        <end position="91"/>
    </location>
</feature>
<organism evidence="2 3">
    <name type="scientific">Dipteronia dyeriana</name>
    <dbReference type="NCBI Taxonomy" id="168575"/>
    <lineage>
        <taxon>Eukaryota</taxon>
        <taxon>Viridiplantae</taxon>
        <taxon>Streptophyta</taxon>
        <taxon>Embryophyta</taxon>
        <taxon>Tracheophyta</taxon>
        <taxon>Spermatophyta</taxon>
        <taxon>Magnoliopsida</taxon>
        <taxon>eudicotyledons</taxon>
        <taxon>Gunneridae</taxon>
        <taxon>Pentapetalae</taxon>
        <taxon>rosids</taxon>
        <taxon>malvids</taxon>
        <taxon>Sapindales</taxon>
        <taxon>Sapindaceae</taxon>
        <taxon>Hippocastanoideae</taxon>
        <taxon>Acereae</taxon>
        <taxon>Dipteronia</taxon>
    </lineage>
</organism>
<dbReference type="PANTHER" id="PTHR47864:SF2">
    <property type="entry name" value="MYB_SANT-LIKE DNA-BINDING DOMAIN PROTEIN"/>
    <property type="match status" value="1"/>
</dbReference>
<evidence type="ECO:0000259" key="1">
    <source>
        <dbReference type="Pfam" id="PF24769"/>
    </source>
</evidence>
<reference evidence="2" key="1">
    <citation type="journal article" date="2023" name="Plant J.">
        <title>Genome sequences and population genomics provide insights into the demographic history, inbreeding, and mutation load of two 'living fossil' tree species of Dipteronia.</title>
        <authorList>
            <person name="Feng Y."/>
            <person name="Comes H.P."/>
            <person name="Chen J."/>
            <person name="Zhu S."/>
            <person name="Lu R."/>
            <person name="Zhang X."/>
            <person name="Li P."/>
            <person name="Qiu J."/>
            <person name="Olsen K.M."/>
            <person name="Qiu Y."/>
        </authorList>
    </citation>
    <scope>NUCLEOTIDE SEQUENCE</scope>
    <source>
        <strain evidence="2">KIB01</strain>
    </source>
</reference>
<dbReference type="InterPro" id="IPR056253">
    <property type="entry name" value="At2g29880-like_C"/>
</dbReference>
<name>A0AAE0CTG5_9ROSI</name>
<evidence type="ECO:0000313" key="2">
    <source>
        <dbReference type="EMBL" id="KAK2662965.1"/>
    </source>
</evidence>
<gene>
    <name evidence="2" type="ORF">Ddye_001539</name>
</gene>
<dbReference type="EMBL" id="JANJYI010000001">
    <property type="protein sequence ID" value="KAK2662965.1"/>
    <property type="molecule type" value="Genomic_DNA"/>
</dbReference>
<dbReference type="PANTHER" id="PTHR47864">
    <property type="entry name" value="TRANSMEMBRANE PROTEIN"/>
    <property type="match status" value="1"/>
</dbReference>
<evidence type="ECO:0000313" key="3">
    <source>
        <dbReference type="Proteomes" id="UP001280121"/>
    </source>
</evidence>